<feature type="zinc finger region" description="C3H1-type" evidence="4">
    <location>
        <begin position="2"/>
        <end position="30"/>
    </location>
</feature>
<dbReference type="GO" id="GO:0008270">
    <property type="term" value="F:zinc ion binding"/>
    <property type="evidence" value="ECO:0007669"/>
    <property type="project" value="UniProtKB-KW"/>
</dbReference>
<keyword evidence="3 4" id="KW-0862">Zinc</keyword>
<evidence type="ECO:0000313" key="6">
    <source>
        <dbReference type="EMBL" id="KAJ3111596.1"/>
    </source>
</evidence>
<evidence type="ECO:0000256" key="3">
    <source>
        <dbReference type="ARBA" id="ARBA00022833"/>
    </source>
</evidence>
<evidence type="ECO:0000256" key="1">
    <source>
        <dbReference type="ARBA" id="ARBA00022723"/>
    </source>
</evidence>
<dbReference type="SUPFAM" id="SSF90229">
    <property type="entry name" value="CCCH zinc finger"/>
    <property type="match status" value="1"/>
</dbReference>
<evidence type="ECO:0000256" key="4">
    <source>
        <dbReference type="PROSITE-ProRule" id="PRU00723"/>
    </source>
</evidence>
<reference evidence="6" key="1">
    <citation type="submission" date="2020-05" db="EMBL/GenBank/DDBJ databases">
        <title>Phylogenomic resolution of chytrid fungi.</title>
        <authorList>
            <person name="Stajich J.E."/>
            <person name="Amses K."/>
            <person name="Simmons R."/>
            <person name="Seto K."/>
            <person name="Myers J."/>
            <person name="Bonds A."/>
            <person name="Quandt C.A."/>
            <person name="Barry K."/>
            <person name="Liu P."/>
            <person name="Grigoriev I."/>
            <person name="Longcore J.E."/>
            <person name="James T.Y."/>
        </authorList>
    </citation>
    <scope>NUCLEOTIDE SEQUENCE</scope>
    <source>
        <strain evidence="6">JEL0513</strain>
    </source>
</reference>
<dbReference type="InterPro" id="IPR000571">
    <property type="entry name" value="Znf_CCCH"/>
</dbReference>
<gene>
    <name evidence="6" type="ORF">HK100_002633</name>
</gene>
<keyword evidence="7" id="KW-1185">Reference proteome</keyword>
<evidence type="ECO:0000256" key="2">
    <source>
        <dbReference type="ARBA" id="ARBA00022771"/>
    </source>
</evidence>
<dbReference type="PANTHER" id="PTHR36971:SF1">
    <property type="entry name" value="METHYLTRANSFERASE DOMAIN-CONTAINING PROTEIN"/>
    <property type="match status" value="1"/>
</dbReference>
<comment type="caution">
    <text evidence="6">The sequence shown here is derived from an EMBL/GenBank/DDBJ whole genome shotgun (WGS) entry which is preliminary data.</text>
</comment>
<accession>A0AAD5XA38</accession>
<dbReference type="PROSITE" id="PS50103">
    <property type="entry name" value="ZF_C3H1"/>
    <property type="match status" value="1"/>
</dbReference>
<keyword evidence="2 4" id="KW-0863">Zinc-finger</keyword>
<dbReference type="PANTHER" id="PTHR36971">
    <property type="entry name" value="UNNAMED PRODUCT"/>
    <property type="match status" value="1"/>
</dbReference>
<protein>
    <recommendedName>
        <fullName evidence="5">C3H1-type domain-containing protein</fullName>
    </recommendedName>
</protein>
<feature type="domain" description="C3H1-type" evidence="5">
    <location>
        <begin position="2"/>
        <end position="30"/>
    </location>
</feature>
<evidence type="ECO:0000313" key="7">
    <source>
        <dbReference type="Proteomes" id="UP001211907"/>
    </source>
</evidence>
<evidence type="ECO:0000259" key="5">
    <source>
        <dbReference type="PROSITE" id="PS50103"/>
    </source>
</evidence>
<proteinExistence type="predicted"/>
<dbReference type="Proteomes" id="UP001211907">
    <property type="component" value="Unassembled WGS sequence"/>
</dbReference>
<dbReference type="AlphaFoldDB" id="A0AAD5XA38"/>
<keyword evidence="1 4" id="KW-0479">Metal-binding</keyword>
<name>A0AAD5XA38_9FUNG</name>
<sequence length="259" mass="28325">MEDRDRLCKIFVSKGSCSKGAQCAYRHPTTRDELIAARILWVAARVTQRRSDQAQVTRAPKTERFSEFGLFVRTIFPLAEHVVDVAGGKGLVAQYLWKRGVAATLVDPRATCPNGVTGPSGAKCSSGITCSDGGTCSGGIVSDTSDISDTWHILRTEFTDPPNAAVDALLASLDPKRACVVGLHPDAATEPIVDVCLRRRIPFAVVPCCTFPDTYADHKVNSTEKLIDYLKSKNIGIRETHLAFEGRNRTLYWNPAYPE</sequence>
<organism evidence="6 7">
    <name type="scientific">Physocladia obscura</name>
    <dbReference type="NCBI Taxonomy" id="109957"/>
    <lineage>
        <taxon>Eukaryota</taxon>
        <taxon>Fungi</taxon>
        <taxon>Fungi incertae sedis</taxon>
        <taxon>Chytridiomycota</taxon>
        <taxon>Chytridiomycota incertae sedis</taxon>
        <taxon>Chytridiomycetes</taxon>
        <taxon>Chytridiales</taxon>
        <taxon>Chytriomycetaceae</taxon>
        <taxon>Physocladia</taxon>
    </lineage>
</organism>
<dbReference type="EMBL" id="JADGJH010001615">
    <property type="protein sequence ID" value="KAJ3111596.1"/>
    <property type="molecule type" value="Genomic_DNA"/>
</dbReference>
<dbReference type="InterPro" id="IPR036855">
    <property type="entry name" value="Znf_CCCH_sf"/>
</dbReference>